<protein>
    <recommendedName>
        <fullName evidence="2">DUF6546 domain-containing protein</fullName>
    </recommendedName>
</protein>
<keyword evidence="4" id="KW-1185">Reference proteome</keyword>
<reference evidence="3" key="1">
    <citation type="journal article" date="2020" name="Phytopathology">
        <title>Genome sequence and comparative analysis of Colletotrichum gloeosporioides isolated from Liriodendron leaves.</title>
        <authorList>
            <person name="Fu F.F."/>
            <person name="Hao Z."/>
            <person name="Wang P."/>
            <person name="Lu Y."/>
            <person name="Xue L.J."/>
            <person name="Wei G."/>
            <person name="Tian Y."/>
            <person name="Baishi H."/>
            <person name="Xu H."/>
            <person name="Shi J."/>
            <person name="Cheng T."/>
            <person name="Wang G."/>
            <person name="Yi Y."/>
            <person name="Chen J."/>
        </authorList>
    </citation>
    <scope>NUCLEOTIDE SEQUENCE</scope>
    <source>
        <strain evidence="3">Lc1</strain>
    </source>
</reference>
<dbReference type="EMBL" id="WVTB01000043">
    <property type="protein sequence ID" value="KAF3805374.1"/>
    <property type="molecule type" value="Genomic_DNA"/>
</dbReference>
<evidence type="ECO:0000256" key="1">
    <source>
        <dbReference type="SAM" id="MobiDB-lite"/>
    </source>
</evidence>
<evidence type="ECO:0000259" key="2">
    <source>
        <dbReference type="Pfam" id="PF20183"/>
    </source>
</evidence>
<dbReference type="GeneID" id="69015745"/>
<evidence type="ECO:0000313" key="3">
    <source>
        <dbReference type="EMBL" id="KAF3805374.1"/>
    </source>
</evidence>
<comment type="caution">
    <text evidence="3">The sequence shown here is derived from an EMBL/GenBank/DDBJ whole genome shotgun (WGS) entry which is preliminary data.</text>
</comment>
<proteinExistence type="predicted"/>
<dbReference type="RefSeq" id="XP_045264533.1">
    <property type="nucleotide sequence ID" value="XM_045408566.1"/>
</dbReference>
<reference evidence="3" key="2">
    <citation type="submission" date="2020-03" db="EMBL/GenBank/DDBJ databases">
        <authorList>
            <person name="Fu F.-F."/>
            <person name="Chen J."/>
        </authorList>
    </citation>
    <scope>NUCLEOTIDE SEQUENCE</scope>
    <source>
        <strain evidence="3">Lc1</strain>
    </source>
</reference>
<dbReference type="Proteomes" id="UP000613401">
    <property type="component" value="Unassembled WGS sequence"/>
</dbReference>
<dbReference type="AlphaFoldDB" id="A0A8H4CK71"/>
<sequence length="318" mass="35906">MREGPGITENKRYAEHSDLDAAFEPCRSYDDLEAQGSQYWFVQDGGEYGGILMFSVASSSHKHLDSVYFESFFPQLDASDLRDQNIKSLSIFEDINPTSQRPWSQPLRRHPRRVVGESLGLISLFLEKLSASYIIEANDFFRKTQSDWVWENLTSLTLTSELLAEDACHLRATNMLANAAGAALQMPRLQRMEIWYGGFRTAALFRYAVSESGTSIRWHGTWELQLQRRLVDAWRAVAELHTVNELVVRESRMLDEGGISSRATAIQVLDLSENVVHPASFGEIGKGTGKNTKPDSRSTKHEDIMSWIQASGIESLQI</sequence>
<feature type="region of interest" description="Disordered" evidence="1">
    <location>
        <begin position="282"/>
        <end position="301"/>
    </location>
</feature>
<feature type="compositionally biased region" description="Basic and acidic residues" evidence="1">
    <location>
        <begin position="292"/>
        <end position="301"/>
    </location>
</feature>
<organism evidence="3 4">
    <name type="scientific">Colletotrichum gloeosporioides</name>
    <name type="common">Anthracnose fungus</name>
    <name type="synonym">Glomerella cingulata</name>
    <dbReference type="NCBI Taxonomy" id="474922"/>
    <lineage>
        <taxon>Eukaryota</taxon>
        <taxon>Fungi</taxon>
        <taxon>Dikarya</taxon>
        <taxon>Ascomycota</taxon>
        <taxon>Pezizomycotina</taxon>
        <taxon>Sordariomycetes</taxon>
        <taxon>Hypocreomycetidae</taxon>
        <taxon>Glomerellales</taxon>
        <taxon>Glomerellaceae</taxon>
        <taxon>Colletotrichum</taxon>
        <taxon>Colletotrichum gloeosporioides species complex</taxon>
    </lineage>
</organism>
<accession>A0A8H4CK71</accession>
<evidence type="ECO:0000313" key="4">
    <source>
        <dbReference type="Proteomes" id="UP000613401"/>
    </source>
</evidence>
<gene>
    <name evidence="3" type="ORF">GCG54_00008605</name>
</gene>
<dbReference type="InterPro" id="IPR046676">
    <property type="entry name" value="DUF6546"/>
</dbReference>
<dbReference type="Pfam" id="PF20183">
    <property type="entry name" value="DUF6546"/>
    <property type="match status" value="1"/>
</dbReference>
<name>A0A8H4CK71_COLGL</name>
<feature type="domain" description="DUF6546" evidence="2">
    <location>
        <begin position="84"/>
        <end position="277"/>
    </location>
</feature>